<feature type="domain" description="GST N-terminal" evidence="1">
    <location>
        <begin position="1"/>
        <end position="81"/>
    </location>
</feature>
<dbReference type="RefSeq" id="WP_169625759.1">
    <property type="nucleotide sequence ID" value="NZ_JABBNT010000003.1"/>
</dbReference>
<dbReference type="Pfam" id="PF13409">
    <property type="entry name" value="GST_N_2"/>
    <property type="match status" value="1"/>
</dbReference>
<dbReference type="AlphaFoldDB" id="A0A7Y0E2R7"/>
<dbReference type="GO" id="GO:0016740">
    <property type="term" value="F:transferase activity"/>
    <property type="evidence" value="ECO:0007669"/>
    <property type="project" value="UniProtKB-KW"/>
</dbReference>
<dbReference type="CDD" id="cd03057">
    <property type="entry name" value="GST_N_Beta"/>
    <property type="match status" value="1"/>
</dbReference>
<dbReference type="Gene3D" id="1.20.1050.10">
    <property type="match status" value="1"/>
</dbReference>
<organism evidence="2 3">
    <name type="scientific">Pacificispira spongiicola</name>
    <dbReference type="NCBI Taxonomy" id="2729598"/>
    <lineage>
        <taxon>Bacteria</taxon>
        <taxon>Pseudomonadati</taxon>
        <taxon>Pseudomonadota</taxon>
        <taxon>Alphaproteobacteria</taxon>
        <taxon>Rhodospirillales</taxon>
        <taxon>Rhodospirillaceae</taxon>
        <taxon>Pacificispira</taxon>
    </lineage>
</organism>
<dbReference type="SUPFAM" id="SSF47616">
    <property type="entry name" value="GST C-terminal domain-like"/>
    <property type="match status" value="1"/>
</dbReference>
<dbReference type="InterPro" id="IPR004045">
    <property type="entry name" value="Glutathione_S-Trfase_N"/>
</dbReference>
<dbReference type="PROSITE" id="PS50404">
    <property type="entry name" value="GST_NTER"/>
    <property type="match status" value="1"/>
</dbReference>
<dbReference type="PANTHER" id="PTHR44051">
    <property type="entry name" value="GLUTATHIONE S-TRANSFERASE-RELATED"/>
    <property type="match status" value="1"/>
</dbReference>
<dbReference type="SUPFAM" id="SSF52833">
    <property type="entry name" value="Thioredoxin-like"/>
    <property type="match status" value="1"/>
</dbReference>
<proteinExistence type="predicted"/>
<accession>A0A7Y0E2R7</accession>
<dbReference type="Proteomes" id="UP000539372">
    <property type="component" value="Unassembled WGS sequence"/>
</dbReference>
<gene>
    <name evidence="2" type="ORF">HH303_13085</name>
</gene>
<evidence type="ECO:0000259" key="1">
    <source>
        <dbReference type="PROSITE" id="PS50404"/>
    </source>
</evidence>
<reference evidence="2 3" key="1">
    <citation type="submission" date="2020-04" db="EMBL/GenBank/DDBJ databases">
        <title>Rhodospirillaceae bacterium KN72 isolated from deep sea.</title>
        <authorList>
            <person name="Zhang D.-C."/>
        </authorList>
    </citation>
    <scope>NUCLEOTIDE SEQUENCE [LARGE SCALE GENOMIC DNA]</scope>
    <source>
        <strain evidence="2 3">KN72</strain>
    </source>
</reference>
<keyword evidence="3" id="KW-1185">Reference proteome</keyword>
<dbReference type="PANTHER" id="PTHR44051:SF8">
    <property type="entry name" value="GLUTATHIONE S-TRANSFERASE GSTA"/>
    <property type="match status" value="1"/>
</dbReference>
<dbReference type="InterPro" id="IPR040079">
    <property type="entry name" value="Glutathione_S-Trfase"/>
</dbReference>
<dbReference type="Pfam" id="PF13410">
    <property type="entry name" value="GST_C_2"/>
    <property type="match status" value="1"/>
</dbReference>
<keyword evidence="2" id="KW-0808">Transferase</keyword>
<dbReference type="InterPro" id="IPR036282">
    <property type="entry name" value="Glutathione-S-Trfase_C_sf"/>
</dbReference>
<dbReference type="InterPro" id="IPR036249">
    <property type="entry name" value="Thioredoxin-like_sf"/>
</dbReference>
<dbReference type="EMBL" id="JABBNT010000003">
    <property type="protein sequence ID" value="NMM45421.1"/>
    <property type="molecule type" value="Genomic_DNA"/>
</dbReference>
<protein>
    <submittedName>
        <fullName evidence="2">Glutathione S-transferase family protein</fullName>
    </submittedName>
</protein>
<dbReference type="SFLD" id="SFLDG00358">
    <property type="entry name" value="Main_(cytGST)"/>
    <property type="match status" value="1"/>
</dbReference>
<name>A0A7Y0E2R7_9PROT</name>
<comment type="caution">
    <text evidence="2">The sequence shown here is derived from an EMBL/GenBank/DDBJ whole genome shotgun (WGS) entry which is preliminary data.</text>
</comment>
<evidence type="ECO:0000313" key="2">
    <source>
        <dbReference type="EMBL" id="NMM45421.1"/>
    </source>
</evidence>
<sequence>MFKLYHHTGTGGAAVAAALTLAGQPFETVTVDTKTDEQFSDAYRKINPWCQVPALILPDGTLMTETSAMLIHIADTNPGKDLGPAPGTSGHAQLMRWMVFMAINLYEADLHYYYPARYTTDTTPSAVESVKAAGQDHMERAFGVLEDRLAANGPHVLGRDPSVADIYLAMLYEWYPGDRAYPHIAALRDSVAAQAAIETIWRENFAG</sequence>
<evidence type="ECO:0000313" key="3">
    <source>
        <dbReference type="Proteomes" id="UP000539372"/>
    </source>
</evidence>
<dbReference type="SFLD" id="SFLDS00019">
    <property type="entry name" value="Glutathione_Transferase_(cytos"/>
    <property type="match status" value="1"/>
</dbReference>
<dbReference type="Gene3D" id="3.40.30.10">
    <property type="entry name" value="Glutaredoxin"/>
    <property type="match status" value="1"/>
</dbReference>